<dbReference type="InParanoid" id="A0A024FVE1"/>
<gene>
    <name evidence="1" type="ORF">BN9_123670</name>
</gene>
<accession>A0A024FVE1</accession>
<evidence type="ECO:0000313" key="2">
    <source>
        <dbReference type="Proteomes" id="UP000053237"/>
    </source>
</evidence>
<organism evidence="1 2">
    <name type="scientific">Albugo candida</name>
    <dbReference type="NCBI Taxonomy" id="65357"/>
    <lineage>
        <taxon>Eukaryota</taxon>
        <taxon>Sar</taxon>
        <taxon>Stramenopiles</taxon>
        <taxon>Oomycota</taxon>
        <taxon>Peronosporomycetes</taxon>
        <taxon>Albuginales</taxon>
        <taxon>Albuginaceae</taxon>
        <taxon>Albugo</taxon>
    </lineage>
</organism>
<comment type="caution">
    <text evidence="1">The sequence shown here is derived from an EMBL/GenBank/DDBJ whole genome shotgun (WGS) entry which is preliminary data.</text>
</comment>
<dbReference type="EMBL" id="CAIX01000546">
    <property type="protein sequence ID" value="CCI11090.1"/>
    <property type="molecule type" value="Genomic_DNA"/>
</dbReference>
<proteinExistence type="predicted"/>
<sequence length="103" mass="11805">MARCVDTNSGAQGLMLAQGISLHYRTQEQEEQLYDLIVDGKCAFKDVYFEFAFQPVADSETIKVAFYLDEKIDELLRFSRPYLSPNLNTITGRVALYDTLRDL</sequence>
<name>A0A024FVE1_9STRA</name>
<evidence type="ECO:0000313" key="1">
    <source>
        <dbReference type="EMBL" id="CCI11090.1"/>
    </source>
</evidence>
<dbReference type="AlphaFoldDB" id="A0A024FVE1"/>
<dbReference type="Proteomes" id="UP000053237">
    <property type="component" value="Unassembled WGS sequence"/>
</dbReference>
<reference evidence="1 2" key="1">
    <citation type="submission" date="2012-05" db="EMBL/GenBank/DDBJ databases">
        <title>Recombination and specialization in a pathogen metapopulation.</title>
        <authorList>
            <person name="Gardiner A."/>
            <person name="Kemen E."/>
            <person name="Schultz-Larsen T."/>
            <person name="MacLean D."/>
            <person name="Van Oosterhout C."/>
            <person name="Jones J.D.G."/>
        </authorList>
    </citation>
    <scope>NUCLEOTIDE SEQUENCE [LARGE SCALE GENOMIC DNA]</scope>
    <source>
        <strain evidence="1 2">Ac Nc2</strain>
    </source>
</reference>
<keyword evidence="2" id="KW-1185">Reference proteome</keyword>
<protein>
    <submittedName>
        <fullName evidence="1">Uncharacterized protein</fullName>
    </submittedName>
</protein>